<dbReference type="PANTHER" id="PTHR33646">
    <property type="entry name" value="GB|AAF00631.1"/>
    <property type="match status" value="1"/>
</dbReference>
<feature type="compositionally biased region" description="Pro residues" evidence="1">
    <location>
        <begin position="60"/>
        <end position="69"/>
    </location>
</feature>
<evidence type="ECO:0000259" key="2">
    <source>
        <dbReference type="Pfam" id="PF20705"/>
    </source>
</evidence>
<dbReference type="EMBL" id="CP136893">
    <property type="protein sequence ID" value="WOL04229.1"/>
    <property type="molecule type" value="Genomic_DNA"/>
</dbReference>
<accession>A0AAQ3QB34</accession>
<gene>
    <name evidence="3" type="ORF">Cni_G12950</name>
</gene>
<feature type="domain" description="DUF6821" evidence="2">
    <location>
        <begin position="107"/>
        <end position="283"/>
    </location>
</feature>
<dbReference type="InterPro" id="IPR049224">
    <property type="entry name" value="DUF6821"/>
</dbReference>
<feature type="compositionally biased region" description="Basic and acidic residues" evidence="1">
    <location>
        <begin position="73"/>
        <end position="87"/>
    </location>
</feature>
<organism evidence="3 4">
    <name type="scientific">Canna indica</name>
    <name type="common">Indian-shot</name>
    <dbReference type="NCBI Taxonomy" id="4628"/>
    <lineage>
        <taxon>Eukaryota</taxon>
        <taxon>Viridiplantae</taxon>
        <taxon>Streptophyta</taxon>
        <taxon>Embryophyta</taxon>
        <taxon>Tracheophyta</taxon>
        <taxon>Spermatophyta</taxon>
        <taxon>Magnoliopsida</taxon>
        <taxon>Liliopsida</taxon>
        <taxon>Zingiberales</taxon>
        <taxon>Cannaceae</taxon>
        <taxon>Canna</taxon>
    </lineage>
</organism>
<dbReference type="AlphaFoldDB" id="A0AAQ3QB34"/>
<dbReference type="PANTHER" id="PTHR33646:SF2">
    <property type="entry name" value="F20H23.8 PROTEIN"/>
    <property type="match status" value="1"/>
</dbReference>
<evidence type="ECO:0000313" key="4">
    <source>
        <dbReference type="Proteomes" id="UP001327560"/>
    </source>
</evidence>
<proteinExistence type="predicted"/>
<dbReference type="Proteomes" id="UP001327560">
    <property type="component" value="Chromosome 4"/>
</dbReference>
<keyword evidence="4" id="KW-1185">Reference proteome</keyword>
<evidence type="ECO:0000313" key="3">
    <source>
        <dbReference type="EMBL" id="WOL04229.1"/>
    </source>
</evidence>
<name>A0AAQ3QB34_9LILI</name>
<sequence length="284" mass="31401">MQKSCLKMELDDWEFIPDSNSFLDFSHDTKNNLLLAELIVDMDYFMPSEEEHNSIFPKQALPPPVPHPTPENKNGKPDESLDREFKDGGVVPPPPPPPPVILLNHHQDVVSQVFFKKLKENEIAERKVESSLSSWSNARGAIVSHAEQAHFNEDEEAAHDNLALENSPSEEEEMEVEDKACGFYAWRLRLAGIGAFCSMGAAVTAATFCIMIFGGGGGGGRLQQKQRIQFSICADDRVVFSSIAKEFNRMKEMASRLNQAVPGVRGSAAMRSAHISFGGYYASA</sequence>
<dbReference type="InterPro" id="IPR045883">
    <property type="entry name" value="At4g13530-like"/>
</dbReference>
<protein>
    <recommendedName>
        <fullName evidence="2">DUF6821 domain-containing protein</fullName>
    </recommendedName>
</protein>
<dbReference type="Pfam" id="PF20705">
    <property type="entry name" value="DUF6821"/>
    <property type="match status" value="1"/>
</dbReference>
<reference evidence="3 4" key="1">
    <citation type="submission" date="2023-10" db="EMBL/GenBank/DDBJ databases">
        <title>Chromosome-scale genome assembly provides insights into flower coloration mechanisms of Canna indica.</title>
        <authorList>
            <person name="Li C."/>
        </authorList>
    </citation>
    <scope>NUCLEOTIDE SEQUENCE [LARGE SCALE GENOMIC DNA]</scope>
    <source>
        <tissue evidence="3">Flower</tissue>
    </source>
</reference>
<feature type="region of interest" description="Disordered" evidence="1">
    <location>
        <begin position="55"/>
        <end position="97"/>
    </location>
</feature>
<evidence type="ECO:0000256" key="1">
    <source>
        <dbReference type="SAM" id="MobiDB-lite"/>
    </source>
</evidence>